<evidence type="ECO:0000256" key="12">
    <source>
        <dbReference type="ARBA" id="ARBA00022833"/>
    </source>
</evidence>
<keyword evidence="13" id="KW-1105">Inhibition of host STAT1 by virus</keyword>
<dbReference type="Pfam" id="PF02703">
    <property type="entry name" value="Adeno_E1A"/>
    <property type="match status" value="2"/>
</dbReference>
<keyword evidence="5" id="KW-0244">Early protein</keyword>
<evidence type="ECO:0000256" key="3">
    <source>
        <dbReference type="ARBA" id="ARBA00019274"/>
    </source>
</evidence>
<accession>A0A2Z5XDU7</accession>
<evidence type="ECO:0000256" key="19">
    <source>
        <dbReference type="ARBA" id="ARBA00023309"/>
    </source>
</evidence>
<evidence type="ECO:0000256" key="4">
    <source>
        <dbReference type="ARBA" id="ARBA00022504"/>
    </source>
</evidence>
<keyword evidence="15 20" id="KW-0010">Activator</keyword>
<comment type="similarity">
    <text evidence="2 20">Belongs to the adenoviridae E1A protein family.</text>
</comment>
<keyword evidence="18 20" id="KW-0899">Viral immunoevasion</keyword>
<dbReference type="GO" id="GO:0039645">
    <property type="term" value="P:symbiont-mediated perturbation of host cell cycle G1/S transition checkpoint"/>
    <property type="evidence" value="ECO:0007669"/>
    <property type="project" value="UniProtKB-UniRule"/>
</dbReference>
<keyword evidence="8" id="KW-1090">Inhibition of host innate immune response by virus</keyword>
<comment type="function">
    <text evidence="20">Plays a role in viral genome replication by driving entry of quiescent cells into the cell cycle.</text>
</comment>
<evidence type="ECO:0000313" key="22">
    <source>
        <dbReference type="EMBL" id="BBC47798.1"/>
    </source>
</evidence>
<keyword evidence="16 20" id="KW-0804">Transcription</keyword>
<evidence type="ECO:0000256" key="13">
    <source>
        <dbReference type="ARBA" id="ARBA00022961"/>
    </source>
</evidence>
<name>A0A2Z5XDU7_9ADEN</name>
<keyword evidence="4" id="KW-1121">Modulation of host cell cycle by virus</keyword>
<keyword evidence="7 20" id="KW-0945">Host-virus interaction</keyword>
<evidence type="ECO:0000256" key="6">
    <source>
        <dbReference type="ARBA" id="ARBA00022562"/>
    </source>
</evidence>
<organism evidence="22">
    <name type="scientific">Human mastadenovirus D</name>
    <dbReference type="NCBI Taxonomy" id="130310"/>
    <lineage>
        <taxon>Viruses</taxon>
        <taxon>Varidnaviria</taxon>
        <taxon>Bamfordvirae</taxon>
        <taxon>Preplasmiviricota</taxon>
        <taxon>Polisuviricotina</taxon>
        <taxon>Pharingeaviricetes</taxon>
        <taxon>Rowavirales</taxon>
        <taxon>Adenoviridae</taxon>
        <taxon>Mastadenovirus</taxon>
        <taxon>Mastadenovirus dominans</taxon>
    </lineage>
</organism>
<evidence type="ECO:0000256" key="10">
    <source>
        <dbReference type="ARBA" id="ARBA00022771"/>
    </source>
</evidence>
<evidence type="ECO:0000256" key="21">
    <source>
        <dbReference type="SAM" id="MobiDB-lite"/>
    </source>
</evidence>
<gene>
    <name evidence="22" type="primary">E1A</name>
</gene>
<reference evidence="22" key="1">
    <citation type="journal article" date="2018" name="J. Med. Virol.">
        <title>Recombinant type Human mastadenovirus D85 associated with epidemic keratoconjunctivitis since 2015 in Japan.</title>
        <authorList>
            <person name="Hashimoto S."/>
            <person name="Gonzalez G."/>
            <person name="Harada S."/>
            <person name="Oosako H."/>
            <person name="Hanaoka N."/>
            <person name="Hinokuma R."/>
            <person name="Fujimoto T."/>
        </authorList>
    </citation>
    <scope>NUCLEOTIDE SEQUENCE [LARGE SCALE GENOMIC DNA]</scope>
    <source>
        <strain evidence="22">Kumamoto_20151587_JPN</strain>
    </source>
</reference>
<protein>
    <recommendedName>
        <fullName evidence="3 20">Early E1A protein</fullName>
    </recommendedName>
</protein>
<evidence type="ECO:0000256" key="2">
    <source>
        <dbReference type="ARBA" id="ARBA00007334"/>
    </source>
</evidence>
<evidence type="ECO:0000256" key="1">
    <source>
        <dbReference type="ARBA" id="ARBA00004147"/>
    </source>
</evidence>
<keyword evidence="14 20" id="KW-0805">Transcription regulation</keyword>
<feature type="compositionally biased region" description="Basic and acidic residues" evidence="21">
    <location>
        <begin position="242"/>
        <end position="260"/>
    </location>
</feature>
<keyword evidence="19" id="KW-1078">G1/S host cell cycle checkpoint dysregulation by virus</keyword>
<dbReference type="InterPro" id="IPR014410">
    <property type="entry name" value="Aden_E1A"/>
</dbReference>
<dbReference type="GO" id="GO:0046872">
    <property type="term" value="F:metal ion binding"/>
    <property type="evidence" value="ECO:0007669"/>
    <property type="project" value="UniProtKB-UniRule"/>
</dbReference>
<keyword evidence="10" id="KW-0863">Zinc-finger</keyword>
<evidence type="ECO:0000256" key="16">
    <source>
        <dbReference type="ARBA" id="ARBA00023163"/>
    </source>
</evidence>
<evidence type="ECO:0000256" key="7">
    <source>
        <dbReference type="ARBA" id="ARBA00022581"/>
    </source>
</evidence>
<evidence type="ECO:0000256" key="17">
    <source>
        <dbReference type="ARBA" id="ARBA00023258"/>
    </source>
</evidence>
<evidence type="ECO:0000256" key="20">
    <source>
        <dbReference type="PIRNR" id="PIRNR003669"/>
    </source>
</evidence>
<evidence type="ECO:0000256" key="14">
    <source>
        <dbReference type="ARBA" id="ARBA00023015"/>
    </source>
</evidence>
<dbReference type="EMBL" id="LC314153">
    <property type="protein sequence ID" value="BBC47798.1"/>
    <property type="molecule type" value="Genomic_DNA"/>
</dbReference>
<keyword evidence="9" id="KW-0479">Metal-binding</keyword>
<proteinExistence type="inferred from homology"/>
<evidence type="ECO:0000256" key="15">
    <source>
        <dbReference type="ARBA" id="ARBA00023159"/>
    </source>
</evidence>
<keyword evidence="11" id="KW-1114">Inhibition of host interferon signaling pathway by virus</keyword>
<sequence>MRHLRLLSSTVPINMAALLLEDYVSTVLEDELHPSPFELGPTLQDLYDLEVDAHDDDPNEEAVNLIFPESLILQANIASEAVPTPLHTPTLSPIPELEEEDELDLRCYEEGFPPSDSEDEQGEQSMAVISEYACVVVEEHFVLDNPEVPGQGCRSCQYHRDKTGDTNASCALCYMKKNFSFIYSKWSECECLNSCAKCGLFLFLGPVSEDESSPSEEDHPCPPELSGETPLQVHRPTPVRPSGERRAAVEKIEDLLHDMGGDEPLDLSLKRPRN</sequence>
<feature type="region of interest" description="Disordered" evidence="21">
    <location>
        <begin position="209"/>
        <end position="274"/>
    </location>
</feature>
<evidence type="ECO:0000256" key="9">
    <source>
        <dbReference type="ARBA" id="ARBA00022723"/>
    </source>
</evidence>
<keyword evidence="12" id="KW-0862">Zinc</keyword>
<evidence type="ECO:0000256" key="18">
    <source>
        <dbReference type="ARBA" id="ARBA00023280"/>
    </source>
</evidence>
<dbReference type="Proteomes" id="UP000316841">
    <property type="component" value="Segment"/>
</dbReference>
<keyword evidence="6" id="KW-1048">Host nucleus</keyword>
<comment type="subcellular location">
    <subcellularLocation>
        <location evidence="1">Host nucleus</location>
    </subcellularLocation>
</comment>
<dbReference type="PIRSF" id="PIRSF003669">
    <property type="entry name" value="Aden_E1A"/>
    <property type="match status" value="1"/>
</dbReference>
<keyword evidence="17" id="KW-0922">Interferon antiviral system evasion</keyword>
<evidence type="ECO:0000256" key="11">
    <source>
        <dbReference type="ARBA" id="ARBA00022830"/>
    </source>
</evidence>
<dbReference type="GO" id="GO:0006355">
    <property type="term" value="P:regulation of DNA-templated transcription"/>
    <property type="evidence" value="ECO:0007669"/>
    <property type="project" value="InterPro"/>
</dbReference>
<evidence type="ECO:0000256" key="5">
    <source>
        <dbReference type="ARBA" id="ARBA00022518"/>
    </source>
</evidence>
<evidence type="ECO:0000256" key="8">
    <source>
        <dbReference type="ARBA" id="ARBA00022632"/>
    </source>
</evidence>